<dbReference type="Gene3D" id="3.40.50.720">
    <property type="entry name" value="NAD(P)-binding Rossmann-like Domain"/>
    <property type="match status" value="1"/>
</dbReference>
<dbReference type="AlphaFoldDB" id="A0A3B1CCU0"/>
<reference evidence="4" key="1">
    <citation type="submission" date="2018-06" db="EMBL/GenBank/DDBJ databases">
        <authorList>
            <person name="Zhirakovskaya E."/>
        </authorList>
    </citation>
    <scope>NUCLEOTIDE SEQUENCE</scope>
</reference>
<dbReference type="InterPro" id="IPR001509">
    <property type="entry name" value="Epimerase_deHydtase"/>
</dbReference>
<comment type="similarity">
    <text evidence="1">Belongs to the NAD(P)-dependent epimerase/dehydratase family.</text>
</comment>
<dbReference type="InterPro" id="IPR036291">
    <property type="entry name" value="NAD(P)-bd_dom_sf"/>
</dbReference>
<evidence type="ECO:0000313" key="4">
    <source>
        <dbReference type="EMBL" id="VAX28306.1"/>
    </source>
</evidence>
<evidence type="ECO:0000256" key="2">
    <source>
        <dbReference type="SAM" id="MobiDB-lite"/>
    </source>
</evidence>
<dbReference type="Pfam" id="PF01370">
    <property type="entry name" value="Epimerase"/>
    <property type="match status" value="1"/>
</dbReference>
<protein>
    <recommendedName>
        <fullName evidence="3">NAD-dependent epimerase/dehydratase domain-containing protein</fullName>
    </recommendedName>
</protein>
<dbReference type="EMBL" id="UOGF01000037">
    <property type="protein sequence ID" value="VAX28306.1"/>
    <property type="molecule type" value="Genomic_DNA"/>
</dbReference>
<name>A0A3B1CCU0_9ZZZZ</name>
<feature type="region of interest" description="Disordered" evidence="2">
    <location>
        <begin position="133"/>
        <end position="154"/>
    </location>
</feature>
<evidence type="ECO:0000256" key="1">
    <source>
        <dbReference type="ARBA" id="ARBA00007637"/>
    </source>
</evidence>
<gene>
    <name evidence="4" type="ORF">MNBD_NITROSPIRAE01-1576</name>
</gene>
<dbReference type="PANTHER" id="PTHR43000">
    <property type="entry name" value="DTDP-D-GLUCOSE 4,6-DEHYDRATASE-RELATED"/>
    <property type="match status" value="1"/>
</dbReference>
<dbReference type="SUPFAM" id="SSF51735">
    <property type="entry name" value="NAD(P)-binding Rossmann-fold domains"/>
    <property type="match status" value="1"/>
</dbReference>
<evidence type="ECO:0000259" key="3">
    <source>
        <dbReference type="Pfam" id="PF01370"/>
    </source>
</evidence>
<accession>A0A3B1CCU0</accession>
<sequence>MSNTVENEIMGKKRIAVTGATGFLGSHLTERFLSDGNPVNIFVRDLKKVGAFEGRVEKTVVGDIADQNRLNELMQGADIALHLVSNFRVASGPPESYQRINVEGTKTALRAARAQGVKRFVYCSTIGVHGSVENTPATEKSPYNPGDLYQETKT</sequence>
<feature type="domain" description="NAD-dependent epimerase/dehydratase" evidence="3">
    <location>
        <begin position="15"/>
        <end position="153"/>
    </location>
</feature>
<proteinExistence type="inferred from homology"/>
<organism evidence="4">
    <name type="scientific">hydrothermal vent metagenome</name>
    <dbReference type="NCBI Taxonomy" id="652676"/>
    <lineage>
        <taxon>unclassified sequences</taxon>
        <taxon>metagenomes</taxon>
        <taxon>ecological metagenomes</taxon>
    </lineage>
</organism>
<feature type="non-terminal residue" evidence="4">
    <location>
        <position position="154"/>
    </location>
</feature>